<dbReference type="EMBL" id="WIUZ02000002">
    <property type="protein sequence ID" value="KAF9790816.1"/>
    <property type="molecule type" value="Genomic_DNA"/>
</dbReference>
<comment type="caution">
    <text evidence="2">The sequence shown here is derived from an EMBL/GenBank/DDBJ whole genome shotgun (WGS) entry which is preliminary data.</text>
</comment>
<gene>
    <name evidence="2" type="ORF">BJ322DRAFT_1170262</name>
</gene>
<reference evidence="2" key="2">
    <citation type="submission" date="2020-11" db="EMBL/GenBank/DDBJ databases">
        <authorList>
            <consortium name="DOE Joint Genome Institute"/>
            <person name="Kuo A."/>
            <person name="Miyauchi S."/>
            <person name="Kiss E."/>
            <person name="Drula E."/>
            <person name="Kohler A."/>
            <person name="Sanchez-Garcia M."/>
            <person name="Andreopoulos B."/>
            <person name="Barry K.W."/>
            <person name="Bonito G."/>
            <person name="Buee M."/>
            <person name="Carver A."/>
            <person name="Chen C."/>
            <person name="Cichocki N."/>
            <person name="Clum A."/>
            <person name="Culley D."/>
            <person name="Crous P.W."/>
            <person name="Fauchery L."/>
            <person name="Girlanda M."/>
            <person name="Hayes R."/>
            <person name="Keri Z."/>
            <person name="Labutti K."/>
            <person name="Lipzen A."/>
            <person name="Lombard V."/>
            <person name="Magnuson J."/>
            <person name="Maillard F."/>
            <person name="Morin E."/>
            <person name="Murat C."/>
            <person name="Nolan M."/>
            <person name="Ohm R."/>
            <person name="Pangilinan J."/>
            <person name="Pereira M."/>
            <person name="Perotto S."/>
            <person name="Peter M."/>
            <person name="Riley R."/>
            <person name="Sitrit Y."/>
            <person name="Stielow B."/>
            <person name="Szollosi G."/>
            <person name="Zifcakova L."/>
            <person name="Stursova M."/>
            <person name="Spatafora J.W."/>
            <person name="Tedersoo L."/>
            <person name="Vaario L.-M."/>
            <person name="Yamada A."/>
            <person name="Yan M."/>
            <person name="Wang P."/>
            <person name="Xu J."/>
            <person name="Bruns T."/>
            <person name="Baldrian P."/>
            <person name="Vilgalys R."/>
            <person name="Henrissat B."/>
            <person name="Grigoriev I.V."/>
            <person name="Hibbett D."/>
            <person name="Nagy L.G."/>
            <person name="Martin F.M."/>
        </authorList>
    </citation>
    <scope>NUCLEOTIDE SEQUENCE</scope>
    <source>
        <strain evidence="2">UH-Tt-Lm1</strain>
    </source>
</reference>
<evidence type="ECO:0000313" key="2">
    <source>
        <dbReference type="EMBL" id="KAF9790816.1"/>
    </source>
</evidence>
<dbReference type="OrthoDB" id="3308612at2759"/>
<evidence type="ECO:0000256" key="1">
    <source>
        <dbReference type="SAM" id="MobiDB-lite"/>
    </source>
</evidence>
<feature type="region of interest" description="Disordered" evidence="1">
    <location>
        <begin position="438"/>
        <end position="516"/>
    </location>
</feature>
<evidence type="ECO:0000313" key="3">
    <source>
        <dbReference type="Proteomes" id="UP000736335"/>
    </source>
</evidence>
<name>A0A9P6HPA1_9AGAM</name>
<accession>A0A9P6HPA1</accession>
<proteinExistence type="predicted"/>
<protein>
    <submittedName>
        <fullName evidence="2">Uncharacterized protein</fullName>
    </submittedName>
</protein>
<feature type="compositionally biased region" description="Polar residues" evidence="1">
    <location>
        <begin position="438"/>
        <end position="456"/>
    </location>
</feature>
<sequence length="516" mass="58914">MVEVHVQDRSLILDRVLIIRVVWFCLHTARPLRVTVTPDHCDRNLQRFSLFPLDARPTDNNQLFAGSAMPKRKNSKQHKRRVSTDSDPDPPRYEDTTDRSDMDRPVAERCAPAMANHWKIYKTFPSYILFDAVNPTRVFKKGTVYNEADPDPFPTPNLRDTRDETDRDPDGTLQQYKLKPHIGIRRYGFDVPTPSLSKFLEWNEGDTCEISYRRRRKVANKQTYQWSSWIRRKVHPQDARIIHQLLQERRHGLHDHGHESLRRMAYAGNVLEAVGQELDRDNAAGPIRAAPLKALSPILVRQLKGVPDAYGPSIQAAIAPGADLPTIVDITSFYLKDNPLDPKYGRVYRRNIIYSREALWHLAVTMGTQDVKSREDFMDSLETHDLIMEGLKRAGPSRQPGIPTFNEVEVNAIVRLQLEEYFDRELKRVPHILQTALQQRGVQSSSARSQGSTTLAAQRREVPRVEGDEDESEQEDLDAEGEQEDLDAEGEQEDLDANVDDEEEVVVGVVTSDSGS</sequence>
<feature type="compositionally biased region" description="Low complexity" evidence="1">
    <location>
        <begin position="506"/>
        <end position="516"/>
    </location>
</feature>
<feature type="region of interest" description="Disordered" evidence="1">
    <location>
        <begin position="61"/>
        <end position="105"/>
    </location>
</feature>
<feature type="compositionally biased region" description="Basic and acidic residues" evidence="1">
    <location>
        <begin position="89"/>
        <end position="105"/>
    </location>
</feature>
<feature type="compositionally biased region" description="Basic and acidic residues" evidence="1">
    <location>
        <begin position="159"/>
        <end position="170"/>
    </location>
</feature>
<feature type="region of interest" description="Disordered" evidence="1">
    <location>
        <begin position="144"/>
        <end position="173"/>
    </location>
</feature>
<keyword evidence="3" id="KW-1185">Reference proteome</keyword>
<dbReference type="AlphaFoldDB" id="A0A9P6HPA1"/>
<dbReference type="Proteomes" id="UP000736335">
    <property type="component" value="Unassembled WGS sequence"/>
</dbReference>
<organism evidence="2 3">
    <name type="scientific">Thelephora terrestris</name>
    <dbReference type="NCBI Taxonomy" id="56493"/>
    <lineage>
        <taxon>Eukaryota</taxon>
        <taxon>Fungi</taxon>
        <taxon>Dikarya</taxon>
        <taxon>Basidiomycota</taxon>
        <taxon>Agaricomycotina</taxon>
        <taxon>Agaricomycetes</taxon>
        <taxon>Thelephorales</taxon>
        <taxon>Thelephoraceae</taxon>
        <taxon>Thelephora</taxon>
    </lineage>
</organism>
<feature type="compositionally biased region" description="Basic residues" evidence="1">
    <location>
        <begin position="70"/>
        <end position="81"/>
    </location>
</feature>
<feature type="compositionally biased region" description="Acidic residues" evidence="1">
    <location>
        <begin position="467"/>
        <end position="505"/>
    </location>
</feature>
<reference evidence="2" key="1">
    <citation type="journal article" date="2020" name="Nat. Commun.">
        <title>Large-scale genome sequencing of mycorrhizal fungi provides insights into the early evolution of symbiotic traits.</title>
        <authorList>
            <person name="Miyauchi S."/>
            <person name="Kiss E."/>
            <person name="Kuo A."/>
            <person name="Drula E."/>
            <person name="Kohler A."/>
            <person name="Sanchez-Garcia M."/>
            <person name="Morin E."/>
            <person name="Andreopoulos B."/>
            <person name="Barry K.W."/>
            <person name="Bonito G."/>
            <person name="Buee M."/>
            <person name="Carver A."/>
            <person name="Chen C."/>
            <person name="Cichocki N."/>
            <person name="Clum A."/>
            <person name="Culley D."/>
            <person name="Crous P.W."/>
            <person name="Fauchery L."/>
            <person name="Girlanda M."/>
            <person name="Hayes R.D."/>
            <person name="Keri Z."/>
            <person name="LaButti K."/>
            <person name="Lipzen A."/>
            <person name="Lombard V."/>
            <person name="Magnuson J."/>
            <person name="Maillard F."/>
            <person name="Murat C."/>
            <person name="Nolan M."/>
            <person name="Ohm R.A."/>
            <person name="Pangilinan J."/>
            <person name="Pereira M.F."/>
            <person name="Perotto S."/>
            <person name="Peter M."/>
            <person name="Pfister S."/>
            <person name="Riley R."/>
            <person name="Sitrit Y."/>
            <person name="Stielow J.B."/>
            <person name="Szollosi G."/>
            <person name="Zifcakova L."/>
            <person name="Stursova M."/>
            <person name="Spatafora J.W."/>
            <person name="Tedersoo L."/>
            <person name="Vaario L.M."/>
            <person name="Yamada A."/>
            <person name="Yan M."/>
            <person name="Wang P."/>
            <person name="Xu J."/>
            <person name="Bruns T."/>
            <person name="Baldrian P."/>
            <person name="Vilgalys R."/>
            <person name="Dunand C."/>
            <person name="Henrissat B."/>
            <person name="Grigoriev I.V."/>
            <person name="Hibbett D."/>
            <person name="Nagy L.G."/>
            <person name="Martin F.M."/>
        </authorList>
    </citation>
    <scope>NUCLEOTIDE SEQUENCE</scope>
    <source>
        <strain evidence="2">UH-Tt-Lm1</strain>
    </source>
</reference>